<protein>
    <submittedName>
        <fullName evidence="1">Uncharacterized protein</fullName>
    </submittedName>
</protein>
<gene>
    <name evidence="1" type="ORF">HJG59_008572</name>
</gene>
<dbReference type="Proteomes" id="UP000550707">
    <property type="component" value="Unassembled WGS sequence"/>
</dbReference>
<dbReference type="InParanoid" id="A0A7J8FAN1"/>
<accession>A0A7J8FAN1</accession>
<dbReference type="AlphaFoldDB" id="A0A7J8FAN1"/>
<dbReference type="EMBL" id="JACASF010000012">
    <property type="protein sequence ID" value="KAF6444272.1"/>
    <property type="molecule type" value="Genomic_DNA"/>
</dbReference>
<evidence type="ECO:0000313" key="2">
    <source>
        <dbReference type="Proteomes" id="UP000550707"/>
    </source>
</evidence>
<name>A0A7J8FAN1_MOLMO</name>
<keyword evidence="2" id="KW-1185">Reference proteome</keyword>
<sequence>MRNRDVALDLSACPGRHVGEPSHGGSVELLTPELLFQLGLTSLCSSSSGSPACAHQPVLFQLGLTSLCSPACALPARAHQPVLTSLCSSSSGSPACAHHCLAALEQSPLPFWGLRNAGAPEDTWQIPCSLGIAGRTQGNAPHFICEETETTRRHCSAHWKTVIWVLTD</sequence>
<comment type="caution">
    <text evidence="1">The sequence shown here is derived from an EMBL/GenBank/DDBJ whole genome shotgun (WGS) entry which is preliminary data.</text>
</comment>
<reference evidence="1 2" key="1">
    <citation type="journal article" date="2020" name="Nature">
        <title>Six reference-quality genomes reveal evolution of bat adaptations.</title>
        <authorList>
            <person name="Jebb D."/>
            <person name="Huang Z."/>
            <person name="Pippel M."/>
            <person name="Hughes G.M."/>
            <person name="Lavrichenko K."/>
            <person name="Devanna P."/>
            <person name="Winkler S."/>
            <person name="Jermiin L.S."/>
            <person name="Skirmuntt E.C."/>
            <person name="Katzourakis A."/>
            <person name="Burkitt-Gray L."/>
            <person name="Ray D.A."/>
            <person name="Sullivan K.A.M."/>
            <person name="Roscito J.G."/>
            <person name="Kirilenko B.M."/>
            <person name="Davalos L.M."/>
            <person name="Corthals A.P."/>
            <person name="Power M.L."/>
            <person name="Jones G."/>
            <person name="Ransome R.D."/>
            <person name="Dechmann D.K.N."/>
            <person name="Locatelli A.G."/>
            <person name="Puechmaille S.J."/>
            <person name="Fedrigo O."/>
            <person name="Jarvis E.D."/>
            <person name="Hiller M."/>
            <person name="Vernes S.C."/>
            <person name="Myers E.W."/>
            <person name="Teeling E.C."/>
        </authorList>
    </citation>
    <scope>NUCLEOTIDE SEQUENCE [LARGE SCALE GENOMIC DNA]</scope>
    <source>
        <strain evidence="1">MMolMol1</strain>
        <tissue evidence="1">Muscle</tissue>
    </source>
</reference>
<proteinExistence type="predicted"/>
<organism evidence="1 2">
    <name type="scientific">Molossus molossus</name>
    <name type="common">Pallas' mastiff bat</name>
    <name type="synonym">Vespertilio molossus</name>
    <dbReference type="NCBI Taxonomy" id="27622"/>
    <lineage>
        <taxon>Eukaryota</taxon>
        <taxon>Metazoa</taxon>
        <taxon>Chordata</taxon>
        <taxon>Craniata</taxon>
        <taxon>Vertebrata</taxon>
        <taxon>Euteleostomi</taxon>
        <taxon>Mammalia</taxon>
        <taxon>Eutheria</taxon>
        <taxon>Laurasiatheria</taxon>
        <taxon>Chiroptera</taxon>
        <taxon>Yangochiroptera</taxon>
        <taxon>Molossidae</taxon>
        <taxon>Molossus</taxon>
    </lineage>
</organism>
<evidence type="ECO:0000313" key="1">
    <source>
        <dbReference type="EMBL" id="KAF6444272.1"/>
    </source>
</evidence>